<reference evidence="2" key="1">
    <citation type="submission" date="2016-12" db="EMBL/GenBank/DDBJ databases">
        <title>The genomes of Aspergillus section Nigri reveals drivers in fungal speciation.</title>
        <authorList>
            <consortium name="DOE Joint Genome Institute"/>
            <person name="Vesth T.C."/>
            <person name="Nybo J."/>
            <person name="Theobald S."/>
            <person name="Brandl J."/>
            <person name="Frisvad J.C."/>
            <person name="Nielsen K.F."/>
            <person name="Lyhne E.K."/>
            <person name="Kogle M.E."/>
            <person name="Kuo A."/>
            <person name="Riley R."/>
            <person name="Clum A."/>
            <person name="Nolan M."/>
            <person name="Lipzen A."/>
            <person name="Salamov A."/>
            <person name="Henrissat B."/>
            <person name="Wiebenga A."/>
            <person name="De vries R.P."/>
            <person name="Grigoriev I.V."/>
            <person name="Mortensen U.H."/>
            <person name="Andersen M.R."/>
            <person name="Baker S.E."/>
        </authorList>
    </citation>
    <scope>NUCLEOTIDE SEQUENCE</scope>
    <source>
        <strain evidence="2">IBT 28561</strain>
    </source>
</reference>
<keyword evidence="1" id="KW-1133">Transmembrane helix</keyword>
<dbReference type="Proteomes" id="UP000234254">
    <property type="component" value="Unassembled WGS sequence"/>
</dbReference>
<organism evidence="2 3">
    <name type="scientific">Aspergillus campestris (strain IBT 28561)</name>
    <dbReference type="NCBI Taxonomy" id="1392248"/>
    <lineage>
        <taxon>Eukaryota</taxon>
        <taxon>Fungi</taxon>
        <taxon>Dikarya</taxon>
        <taxon>Ascomycota</taxon>
        <taxon>Pezizomycotina</taxon>
        <taxon>Eurotiomycetes</taxon>
        <taxon>Eurotiomycetidae</taxon>
        <taxon>Eurotiales</taxon>
        <taxon>Aspergillaceae</taxon>
        <taxon>Aspergillus</taxon>
        <taxon>Aspergillus subgen. Circumdati</taxon>
    </lineage>
</organism>
<dbReference type="GeneID" id="36549610"/>
<evidence type="ECO:0000256" key="1">
    <source>
        <dbReference type="SAM" id="Phobius"/>
    </source>
</evidence>
<keyword evidence="1" id="KW-0812">Transmembrane</keyword>
<evidence type="ECO:0000313" key="2">
    <source>
        <dbReference type="EMBL" id="PKY08028.1"/>
    </source>
</evidence>
<name>A0A2I1DDR6_ASPC2</name>
<comment type="caution">
    <text evidence="2">The sequence shown here is derived from an EMBL/GenBank/DDBJ whole genome shotgun (WGS) entry which is preliminary data.</text>
</comment>
<protein>
    <submittedName>
        <fullName evidence="2">Uncharacterized protein</fullName>
    </submittedName>
</protein>
<keyword evidence="3" id="KW-1185">Reference proteome</keyword>
<dbReference type="AlphaFoldDB" id="A0A2I1DDR6"/>
<dbReference type="EMBL" id="MSFM01000001">
    <property type="protein sequence ID" value="PKY08028.1"/>
    <property type="molecule type" value="Genomic_DNA"/>
</dbReference>
<feature type="transmembrane region" description="Helical" evidence="1">
    <location>
        <begin position="93"/>
        <end position="115"/>
    </location>
</feature>
<dbReference type="RefSeq" id="XP_024696622.1">
    <property type="nucleotide sequence ID" value="XM_024842081.1"/>
</dbReference>
<gene>
    <name evidence="2" type="ORF">P168DRAFT_6543</name>
</gene>
<evidence type="ECO:0000313" key="3">
    <source>
        <dbReference type="Proteomes" id="UP000234254"/>
    </source>
</evidence>
<accession>A0A2I1DDR6</accession>
<dbReference type="VEuPathDB" id="FungiDB:P168DRAFT_6543"/>
<keyword evidence="1" id="KW-0472">Membrane</keyword>
<sequence length="148" mass="16501">MRSNLRYKVYQRITSRLSANLLPPTLPNKSGHVIEPIGCLIPHFTHYLPTLRYSLYIPPSTHPIEHKHTHTNSQPKERGPQALALLLTEADNMLLLSDGLFLLYAICVLYASSVIPVNSSSIEPMSNTRESSAHSLISQPVLKVPPAR</sequence>
<proteinExistence type="predicted"/>